<gene>
    <name evidence="2" type="ORF">B0I36DRAFT_83474</name>
</gene>
<dbReference type="GeneID" id="70192971"/>
<dbReference type="RefSeq" id="XP_046014815.1">
    <property type="nucleotide sequence ID" value="XM_046163425.1"/>
</dbReference>
<evidence type="ECO:0000256" key="1">
    <source>
        <dbReference type="SAM" id="MobiDB-lite"/>
    </source>
</evidence>
<keyword evidence="3" id="KW-1185">Reference proteome</keyword>
<name>A0A9P8YD93_9PEZI</name>
<protein>
    <submittedName>
        <fullName evidence="2">Uncharacterized protein</fullName>
    </submittedName>
</protein>
<reference evidence="2" key="1">
    <citation type="journal article" date="2021" name="Nat. Commun.">
        <title>Genetic determinants of endophytism in the Arabidopsis root mycobiome.</title>
        <authorList>
            <person name="Mesny F."/>
            <person name="Miyauchi S."/>
            <person name="Thiergart T."/>
            <person name="Pickel B."/>
            <person name="Atanasova L."/>
            <person name="Karlsson M."/>
            <person name="Huettel B."/>
            <person name="Barry K.W."/>
            <person name="Haridas S."/>
            <person name="Chen C."/>
            <person name="Bauer D."/>
            <person name="Andreopoulos W."/>
            <person name="Pangilinan J."/>
            <person name="LaButti K."/>
            <person name="Riley R."/>
            <person name="Lipzen A."/>
            <person name="Clum A."/>
            <person name="Drula E."/>
            <person name="Henrissat B."/>
            <person name="Kohler A."/>
            <person name="Grigoriev I.V."/>
            <person name="Martin F.M."/>
            <person name="Hacquard S."/>
        </authorList>
    </citation>
    <scope>NUCLEOTIDE SEQUENCE</scope>
    <source>
        <strain evidence="2">MPI-CAGE-CH-0230</strain>
    </source>
</reference>
<dbReference type="EMBL" id="JAGTJQ010000003">
    <property type="protein sequence ID" value="KAH7034722.1"/>
    <property type="molecule type" value="Genomic_DNA"/>
</dbReference>
<accession>A0A9P8YD93</accession>
<feature type="compositionally biased region" description="Basic and acidic residues" evidence="1">
    <location>
        <begin position="24"/>
        <end position="40"/>
    </location>
</feature>
<dbReference type="Proteomes" id="UP000756346">
    <property type="component" value="Unassembled WGS sequence"/>
</dbReference>
<proteinExistence type="predicted"/>
<comment type="caution">
    <text evidence="2">The sequence shown here is derived from an EMBL/GenBank/DDBJ whole genome shotgun (WGS) entry which is preliminary data.</text>
</comment>
<evidence type="ECO:0000313" key="3">
    <source>
        <dbReference type="Proteomes" id="UP000756346"/>
    </source>
</evidence>
<organism evidence="2 3">
    <name type="scientific">Microdochium trichocladiopsis</name>
    <dbReference type="NCBI Taxonomy" id="1682393"/>
    <lineage>
        <taxon>Eukaryota</taxon>
        <taxon>Fungi</taxon>
        <taxon>Dikarya</taxon>
        <taxon>Ascomycota</taxon>
        <taxon>Pezizomycotina</taxon>
        <taxon>Sordariomycetes</taxon>
        <taxon>Xylariomycetidae</taxon>
        <taxon>Xylariales</taxon>
        <taxon>Microdochiaceae</taxon>
        <taxon>Microdochium</taxon>
    </lineage>
</organism>
<feature type="region of interest" description="Disordered" evidence="1">
    <location>
        <begin position="1"/>
        <end position="45"/>
    </location>
</feature>
<dbReference type="AlphaFoldDB" id="A0A9P8YD93"/>
<evidence type="ECO:0000313" key="2">
    <source>
        <dbReference type="EMBL" id="KAH7034722.1"/>
    </source>
</evidence>
<sequence>MIRISLHGAAAREPMQPESYAPTRKKEEVEEPRRTGRKCSDSQVSPAALAKHRQCQVVSTNIEQFSGLHMLEVSLTYSSRASRVTPLSLDEPSLQEAGRSVTGDIEFDSPLAESLSQCEKFPADTQSRFVGLWTVLSKDPMSILCDISAIAH</sequence>